<comment type="caution">
    <text evidence="2">The sequence shown here is derived from an EMBL/GenBank/DDBJ whole genome shotgun (WGS) entry which is preliminary data.</text>
</comment>
<accession>A0AAV7N8U6</accession>
<protein>
    <submittedName>
        <fullName evidence="2">Uncharacterized protein</fullName>
    </submittedName>
</protein>
<gene>
    <name evidence="2" type="ORF">NDU88_000213</name>
</gene>
<reference evidence="2" key="1">
    <citation type="journal article" date="2022" name="bioRxiv">
        <title>Sequencing and chromosome-scale assembly of the giantPleurodeles waltlgenome.</title>
        <authorList>
            <person name="Brown T."/>
            <person name="Elewa A."/>
            <person name="Iarovenko S."/>
            <person name="Subramanian E."/>
            <person name="Araus A.J."/>
            <person name="Petzold A."/>
            <person name="Susuki M."/>
            <person name="Suzuki K.-i.T."/>
            <person name="Hayashi T."/>
            <person name="Toyoda A."/>
            <person name="Oliveira C."/>
            <person name="Osipova E."/>
            <person name="Leigh N.D."/>
            <person name="Simon A."/>
            <person name="Yun M.H."/>
        </authorList>
    </citation>
    <scope>NUCLEOTIDE SEQUENCE</scope>
    <source>
        <strain evidence="2">20211129_DDA</strain>
        <tissue evidence="2">Liver</tissue>
    </source>
</reference>
<name>A0AAV7N8U6_PLEWA</name>
<proteinExistence type="predicted"/>
<organism evidence="2 3">
    <name type="scientific">Pleurodeles waltl</name>
    <name type="common">Iberian ribbed newt</name>
    <dbReference type="NCBI Taxonomy" id="8319"/>
    <lineage>
        <taxon>Eukaryota</taxon>
        <taxon>Metazoa</taxon>
        <taxon>Chordata</taxon>
        <taxon>Craniata</taxon>
        <taxon>Vertebrata</taxon>
        <taxon>Euteleostomi</taxon>
        <taxon>Amphibia</taxon>
        <taxon>Batrachia</taxon>
        <taxon>Caudata</taxon>
        <taxon>Salamandroidea</taxon>
        <taxon>Salamandridae</taxon>
        <taxon>Pleurodelinae</taxon>
        <taxon>Pleurodeles</taxon>
    </lineage>
</organism>
<feature type="region of interest" description="Disordered" evidence="1">
    <location>
        <begin position="35"/>
        <end position="67"/>
    </location>
</feature>
<dbReference type="Proteomes" id="UP001066276">
    <property type="component" value="Chromosome 8"/>
</dbReference>
<evidence type="ECO:0000313" key="2">
    <source>
        <dbReference type="EMBL" id="KAJ1111941.1"/>
    </source>
</evidence>
<evidence type="ECO:0000313" key="3">
    <source>
        <dbReference type="Proteomes" id="UP001066276"/>
    </source>
</evidence>
<keyword evidence="3" id="KW-1185">Reference proteome</keyword>
<sequence>MRETTRVNTTLRKGLRAPPEQSRLLLSLLTVSRDRGARAAPERLATPSPSGFQTRGDARDHSRKYYS</sequence>
<dbReference type="EMBL" id="JANPWB010000012">
    <property type="protein sequence ID" value="KAJ1111941.1"/>
    <property type="molecule type" value="Genomic_DNA"/>
</dbReference>
<evidence type="ECO:0000256" key="1">
    <source>
        <dbReference type="SAM" id="MobiDB-lite"/>
    </source>
</evidence>
<dbReference type="AlphaFoldDB" id="A0AAV7N8U6"/>